<evidence type="ECO:0000313" key="20">
    <source>
        <dbReference type="Proteomes" id="UP001054902"/>
    </source>
</evidence>
<evidence type="ECO:0000256" key="10">
    <source>
        <dbReference type="ARBA" id="ARBA00047298"/>
    </source>
</evidence>
<proteinExistence type="inferred from homology"/>
<dbReference type="InterPro" id="IPR018490">
    <property type="entry name" value="cNMP-bd_dom_sf"/>
</dbReference>
<feature type="domain" description="Cyclic nucleotide-binding" evidence="17">
    <location>
        <begin position="239"/>
        <end position="351"/>
    </location>
</feature>
<evidence type="ECO:0000256" key="5">
    <source>
        <dbReference type="ARBA" id="ARBA00022679"/>
    </source>
</evidence>
<evidence type="ECO:0000313" key="19">
    <source>
        <dbReference type="EMBL" id="GFH46723.1"/>
    </source>
</evidence>
<keyword evidence="8 13" id="KW-0067">ATP-binding</keyword>
<dbReference type="PROSITE" id="PS51285">
    <property type="entry name" value="AGC_KINASE_CTER"/>
    <property type="match status" value="1"/>
</dbReference>
<dbReference type="Gene3D" id="1.10.510.10">
    <property type="entry name" value="Transferase(Phosphotransferase) domain 1"/>
    <property type="match status" value="1"/>
</dbReference>
<evidence type="ECO:0000256" key="13">
    <source>
        <dbReference type="PIRSR" id="PIRSR000559-2"/>
    </source>
</evidence>
<evidence type="ECO:0000256" key="6">
    <source>
        <dbReference type="ARBA" id="ARBA00022741"/>
    </source>
</evidence>
<dbReference type="SMART" id="SM00220">
    <property type="entry name" value="S_TKc"/>
    <property type="match status" value="1"/>
</dbReference>
<feature type="domain" description="Protein kinase" evidence="16">
    <location>
        <begin position="497"/>
        <end position="757"/>
    </location>
</feature>
<dbReference type="Proteomes" id="UP001054902">
    <property type="component" value="Unassembled WGS sequence"/>
</dbReference>
<feature type="domain" description="Cyclic nucleotide-binding" evidence="17">
    <location>
        <begin position="121"/>
        <end position="236"/>
    </location>
</feature>
<evidence type="ECO:0000256" key="2">
    <source>
        <dbReference type="ARBA" id="ARBA00012428"/>
    </source>
</evidence>
<keyword evidence="6 13" id="KW-0547">Nucleotide-binding</keyword>
<dbReference type="InterPro" id="IPR000595">
    <property type="entry name" value="cNMP-bd_dom"/>
</dbReference>
<dbReference type="EMBL" id="BLLK01000022">
    <property type="protein sequence ID" value="GFH46723.1"/>
    <property type="molecule type" value="Genomic_DNA"/>
</dbReference>
<dbReference type="GO" id="GO:0030553">
    <property type="term" value="F:cGMP binding"/>
    <property type="evidence" value="ECO:0007669"/>
    <property type="project" value="UniProtKB-KW"/>
</dbReference>
<dbReference type="InterPro" id="IPR014710">
    <property type="entry name" value="RmlC-like_jellyroll"/>
</dbReference>
<dbReference type="AlphaFoldDB" id="A0AAD3CJF6"/>
<feature type="domain" description="AGC-kinase C-terminal" evidence="18">
    <location>
        <begin position="758"/>
        <end position="819"/>
    </location>
</feature>
<evidence type="ECO:0000256" key="12">
    <source>
        <dbReference type="PIRSR" id="PIRSR000559-1"/>
    </source>
</evidence>
<feature type="region of interest" description="Disordered" evidence="15">
    <location>
        <begin position="1"/>
        <end position="52"/>
    </location>
</feature>
<dbReference type="SUPFAM" id="SSF56112">
    <property type="entry name" value="Protein kinase-like (PK-like)"/>
    <property type="match status" value="1"/>
</dbReference>
<dbReference type="GO" id="GO:0004691">
    <property type="term" value="F:cAMP-dependent protein kinase activity"/>
    <property type="evidence" value="ECO:0007669"/>
    <property type="project" value="TreeGrafter"/>
</dbReference>
<name>A0AAD3CJF6_9STRA</name>
<evidence type="ECO:0000256" key="4">
    <source>
        <dbReference type="ARBA" id="ARBA00022535"/>
    </source>
</evidence>
<feature type="compositionally biased region" description="Polar residues" evidence="15">
    <location>
        <begin position="26"/>
        <end position="49"/>
    </location>
</feature>
<keyword evidence="20" id="KW-1185">Reference proteome</keyword>
<evidence type="ECO:0000256" key="8">
    <source>
        <dbReference type="ARBA" id="ARBA00022840"/>
    </source>
</evidence>
<dbReference type="CDD" id="cd00038">
    <property type="entry name" value="CAP_ED"/>
    <property type="match status" value="3"/>
</dbReference>
<accession>A0AAD3CJF6</accession>
<dbReference type="PROSITE" id="PS00889">
    <property type="entry name" value="CNMP_BINDING_2"/>
    <property type="match status" value="1"/>
</dbReference>
<keyword evidence="5" id="KW-0808">Transferase</keyword>
<feature type="domain" description="Cyclic nucleotide-binding" evidence="17">
    <location>
        <begin position="365"/>
        <end position="466"/>
    </location>
</feature>
<dbReference type="InterPro" id="IPR017441">
    <property type="entry name" value="Protein_kinase_ATP_BS"/>
</dbReference>
<dbReference type="PANTHER" id="PTHR24353">
    <property type="entry name" value="CYCLIC NUCLEOTIDE-DEPENDENT PROTEIN KINASE"/>
    <property type="match status" value="1"/>
</dbReference>
<reference evidence="19 20" key="1">
    <citation type="journal article" date="2021" name="Sci. Rep.">
        <title>The genome of the diatom Chaetoceros tenuissimus carries an ancient integrated fragment of an extant virus.</title>
        <authorList>
            <person name="Hongo Y."/>
            <person name="Kimura K."/>
            <person name="Takaki Y."/>
            <person name="Yoshida Y."/>
            <person name="Baba S."/>
            <person name="Kobayashi G."/>
            <person name="Nagasaki K."/>
            <person name="Hano T."/>
            <person name="Tomaru Y."/>
        </authorList>
    </citation>
    <scope>NUCLEOTIDE SEQUENCE [LARGE SCALE GENOMIC DNA]</scope>
    <source>
        <strain evidence="19 20">NIES-3715</strain>
    </source>
</reference>
<comment type="caution">
    <text evidence="19">The sequence shown here is derived from an EMBL/GenBank/DDBJ whole genome shotgun (WGS) entry which is preliminary data.</text>
</comment>
<organism evidence="19 20">
    <name type="scientific">Chaetoceros tenuissimus</name>
    <dbReference type="NCBI Taxonomy" id="426638"/>
    <lineage>
        <taxon>Eukaryota</taxon>
        <taxon>Sar</taxon>
        <taxon>Stramenopiles</taxon>
        <taxon>Ochrophyta</taxon>
        <taxon>Bacillariophyta</taxon>
        <taxon>Coscinodiscophyceae</taxon>
        <taxon>Chaetocerotophycidae</taxon>
        <taxon>Chaetocerotales</taxon>
        <taxon>Chaetocerotaceae</taxon>
        <taxon>Chaetoceros</taxon>
    </lineage>
</organism>
<dbReference type="PROSITE" id="PS00888">
    <property type="entry name" value="CNMP_BINDING_1"/>
    <property type="match status" value="2"/>
</dbReference>
<evidence type="ECO:0000256" key="1">
    <source>
        <dbReference type="ARBA" id="ARBA00006352"/>
    </source>
</evidence>
<gene>
    <name evidence="19" type="ORF">CTEN210_03197</name>
</gene>
<evidence type="ECO:0000256" key="14">
    <source>
        <dbReference type="PROSITE-ProRule" id="PRU10141"/>
    </source>
</evidence>
<keyword evidence="7" id="KW-0418">Kinase</keyword>
<dbReference type="PROSITE" id="PS00108">
    <property type="entry name" value="PROTEIN_KINASE_ST"/>
    <property type="match status" value="1"/>
</dbReference>
<comment type="catalytic activity">
    <reaction evidence="11">
        <text>L-seryl-[protein] + ATP = O-phospho-L-seryl-[protein] + ADP + H(+)</text>
        <dbReference type="Rhea" id="RHEA:17989"/>
        <dbReference type="Rhea" id="RHEA-COMP:9863"/>
        <dbReference type="Rhea" id="RHEA-COMP:11604"/>
        <dbReference type="ChEBI" id="CHEBI:15378"/>
        <dbReference type="ChEBI" id="CHEBI:29999"/>
        <dbReference type="ChEBI" id="CHEBI:30616"/>
        <dbReference type="ChEBI" id="CHEBI:83421"/>
        <dbReference type="ChEBI" id="CHEBI:456216"/>
        <dbReference type="EC" id="2.7.11.12"/>
    </reaction>
</comment>
<dbReference type="InterPro" id="IPR011009">
    <property type="entry name" value="Kinase-like_dom_sf"/>
</dbReference>
<dbReference type="GO" id="GO:0004692">
    <property type="term" value="F:cGMP-dependent protein kinase activity"/>
    <property type="evidence" value="ECO:0007669"/>
    <property type="project" value="UniProtKB-EC"/>
</dbReference>
<dbReference type="InterPro" id="IPR018488">
    <property type="entry name" value="cNMP-bd_CS"/>
</dbReference>
<dbReference type="GO" id="GO:0005952">
    <property type="term" value="C:cAMP-dependent protein kinase complex"/>
    <property type="evidence" value="ECO:0007669"/>
    <property type="project" value="TreeGrafter"/>
</dbReference>
<dbReference type="PRINTS" id="PR00103">
    <property type="entry name" value="CAMPKINASE"/>
</dbReference>
<evidence type="ECO:0000256" key="9">
    <source>
        <dbReference type="ARBA" id="ARBA00022992"/>
    </source>
</evidence>
<feature type="binding site" evidence="13">
    <location>
        <begin position="503"/>
        <end position="511"/>
    </location>
    <ligand>
        <name>ATP</name>
        <dbReference type="ChEBI" id="CHEBI:30616"/>
    </ligand>
</feature>
<dbReference type="Pfam" id="PF00027">
    <property type="entry name" value="cNMP_binding"/>
    <property type="match status" value="3"/>
</dbReference>
<dbReference type="InterPro" id="IPR000961">
    <property type="entry name" value="AGC-kinase_C"/>
</dbReference>
<dbReference type="SUPFAM" id="SSF51206">
    <property type="entry name" value="cAMP-binding domain-like"/>
    <property type="match status" value="3"/>
</dbReference>
<keyword evidence="3" id="KW-0723">Serine/threonine-protein kinase</keyword>
<dbReference type="PROSITE" id="PS50042">
    <property type="entry name" value="CNMP_BINDING_3"/>
    <property type="match status" value="3"/>
</dbReference>
<dbReference type="PROSITE" id="PS50011">
    <property type="entry name" value="PROTEIN_KINASE_DOM"/>
    <property type="match status" value="1"/>
</dbReference>
<comment type="catalytic activity">
    <reaction evidence="10">
        <text>L-threonyl-[protein] + ATP = O-phospho-L-threonyl-[protein] + ADP + H(+)</text>
        <dbReference type="Rhea" id="RHEA:46608"/>
        <dbReference type="Rhea" id="RHEA-COMP:11060"/>
        <dbReference type="Rhea" id="RHEA-COMP:11605"/>
        <dbReference type="ChEBI" id="CHEBI:15378"/>
        <dbReference type="ChEBI" id="CHEBI:30013"/>
        <dbReference type="ChEBI" id="CHEBI:30616"/>
        <dbReference type="ChEBI" id="CHEBI:61977"/>
        <dbReference type="ChEBI" id="CHEBI:456216"/>
        <dbReference type="EC" id="2.7.11.12"/>
    </reaction>
</comment>
<evidence type="ECO:0000259" key="17">
    <source>
        <dbReference type="PROSITE" id="PS50042"/>
    </source>
</evidence>
<dbReference type="InterPro" id="IPR008271">
    <property type="entry name" value="Ser/Thr_kinase_AS"/>
</dbReference>
<dbReference type="GO" id="GO:0005524">
    <property type="term" value="F:ATP binding"/>
    <property type="evidence" value="ECO:0007669"/>
    <property type="project" value="UniProtKB-UniRule"/>
</dbReference>
<dbReference type="PIRSF" id="PIRSF000559">
    <property type="entry name" value="cGMP-dep_kinase"/>
    <property type="match status" value="1"/>
</dbReference>
<dbReference type="Gene3D" id="3.30.200.20">
    <property type="entry name" value="Phosphorylase Kinase, domain 1"/>
    <property type="match status" value="1"/>
</dbReference>
<dbReference type="InterPro" id="IPR000719">
    <property type="entry name" value="Prot_kinase_dom"/>
</dbReference>
<comment type="similarity">
    <text evidence="1">Belongs to the protein kinase superfamily. AGC Ser/Thr protein kinase family. cGMP subfamily.</text>
</comment>
<dbReference type="PANTHER" id="PTHR24353:SF143">
    <property type="entry name" value="PROTEIN KINASE DOMAIN-CONTAINING PROTEIN"/>
    <property type="match status" value="1"/>
</dbReference>
<feature type="active site" description="Proton acceptor" evidence="12">
    <location>
        <position position="624"/>
    </location>
</feature>
<dbReference type="Gene3D" id="2.60.120.10">
    <property type="entry name" value="Jelly Rolls"/>
    <property type="match status" value="3"/>
</dbReference>
<evidence type="ECO:0000259" key="18">
    <source>
        <dbReference type="PROSITE" id="PS51285"/>
    </source>
</evidence>
<keyword evidence="4" id="KW-0140">cGMP</keyword>
<evidence type="ECO:0000256" key="15">
    <source>
        <dbReference type="SAM" id="MobiDB-lite"/>
    </source>
</evidence>
<sequence>MGICTSSESSSSSPPGAVRSRAAPQDSGNNASDRQSAYSRKVSDLTSNPAVPALKHKARESVMILGGGAQNETATSGKGGARLANIFMSPVQVDENYVFPKFDKSDAERDFIKGTIQDNFIFGGVGKEEMSILLDAFESTSADTGSTIIKEGDIGDYFYIIGGGKVEFTVASERVGEAGKGKAFGDLALLYDCPRAATCVAAEPCKLWRVDQTTFRQILANGRLSGDKETIDVLRKVSIFNGLTDEYLAKIASATSEKSFQKGDLIIKKGTTGHEFFILKDGTVTAKDIEAGGGKYADHQYKAGDFFGERAIVTAEPRAANIVADEDCTTLVLTREDFLQSVGTLEDLLKKATDLRTLKSIPVFTNSDLEELEFDELASRIVDKTVEAGTTLYKEGEKGDSGIFFVRSGKVDVKSASGQTKNREVTTGGNFGITSTIFHKNPIATATAVEDAVVGFLSRTELKIVIRSLSRLNKDPKELAAQKESLKASMQIPIESLKRHRLLGVGTFGKVWLVSREKNGTTEAYALKVQRKRQLIKHNQVDGAIREVKVMAHLDHPFILKMVNVYQDDKSVMMLLNLVQGGELYSVMKNHKNMILPERDSKFYSSCILEGLHYMHFHSILYRDLKPENVLIDSDGYAVIVDLGFAKEVKGKTFTLCGTPWYIAPEVILGRGHDKACDYWSWGILVHEMCTGDTPFQDYGTDQMTLFKGIVKGKYRLSRRASPEVVSLCTKLFETKPSLRLGNLAGGAKDIKTHPWLKDVDFSKLSKKVFRAPWKPNVKNPLDVEAFDNWDHMAKDERDAPLTSSEQKRFAELDTIQIG</sequence>
<feature type="binding site" evidence="13 14">
    <location>
        <position position="528"/>
    </location>
    <ligand>
        <name>ATP</name>
        <dbReference type="ChEBI" id="CHEBI:30616"/>
    </ligand>
</feature>
<evidence type="ECO:0000256" key="11">
    <source>
        <dbReference type="ARBA" id="ARBA00047462"/>
    </source>
</evidence>
<dbReference type="Pfam" id="PF00069">
    <property type="entry name" value="Pkinase"/>
    <property type="match status" value="1"/>
</dbReference>
<evidence type="ECO:0000256" key="3">
    <source>
        <dbReference type="ARBA" id="ARBA00022527"/>
    </source>
</evidence>
<dbReference type="InterPro" id="IPR002374">
    <property type="entry name" value="cGMP_dep_kinase"/>
</dbReference>
<protein>
    <recommendedName>
        <fullName evidence="2">cGMP-dependent protein kinase</fullName>
        <ecNumber evidence="2">2.7.11.12</ecNumber>
    </recommendedName>
</protein>
<feature type="compositionally biased region" description="Low complexity" evidence="15">
    <location>
        <begin position="1"/>
        <end position="13"/>
    </location>
</feature>
<evidence type="ECO:0000256" key="7">
    <source>
        <dbReference type="ARBA" id="ARBA00022777"/>
    </source>
</evidence>
<evidence type="ECO:0000259" key="16">
    <source>
        <dbReference type="PROSITE" id="PS50011"/>
    </source>
</evidence>
<keyword evidence="9" id="KW-0142">cGMP-binding</keyword>
<dbReference type="EC" id="2.7.11.12" evidence="2"/>
<dbReference type="SMART" id="SM00100">
    <property type="entry name" value="cNMP"/>
    <property type="match status" value="3"/>
</dbReference>
<dbReference type="PROSITE" id="PS00107">
    <property type="entry name" value="PROTEIN_KINASE_ATP"/>
    <property type="match status" value="1"/>
</dbReference>